<feature type="active site" evidence="5">
    <location>
        <position position="252"/>
    </location>
</feature>
<dbReference type="SMART" id="SM00720">
    <property type="entry name" value="calpain_III"/>
    <property type="match status" value="1"/>
</dbReference>
<keyword evidence="3 5" id="KW-0378">Hydrolase</keyword>
<name>A0ABM1K9G8_GEKJA</name>
<dbReference type="PRINTS" id="PR00704">
    <property type="entry name" value="CALPAIN"/>
</dbReference>
<evidence type="ECO:0000313" key="9">
    <source>
        <dbReference type="RefSeq" id="XP_015270355.1"/>
    </source>
</evidence>
<dbReference type="Gene3D" id="2.60.120.380">
    <property type="match status" value="1"/>
</dbReference>
<dbReference type="SUPFAM" id="SSF49562">
    <property type="entry name" value="C2 domain (Calcium/lipid-binding domain, CaLB)"/>
    <property type="match status" value="1"/>
</dbReference>
<evidence type="ECO:0000256" key="1">
    <source>
        <dbReference type="ARBA" id="ARBA00007623"/>
    </source>
</evidence>
<dbReference type="InterPro" id="IPR022682">
    <property type="entry name" value="Calpain_domain_III"/>
</dbReference>
<dbReference type="InterPro" id="IPR022684">
    <property type="entry name" value="Calpain_cysteine_protease"/>
</dbReference>
<dbReference type="SUPFAM" id="SSF49758">
    <property type="entry name" value="Calpain large subunit, middle domain (domain III)"/>
    <property type="match status" value="1"/>
</dbReference>
<comment type="similarity">
    <text evidence="1">Belongs to the peptidase C2 family.</text>
</comment>
<accession>A0ABM1K9G8</accession>
<dbReference type="PROSITE" id="PS50203">
    <property type="entry name" value="CALPAIN_CAT"/>
    <property type="match status" value="1"/>
</dbReference>
<evidence type="ECO:0000256" key="2">
    <source>
        <dbReference type="ARBA" id="ARBA00022670"/>
    </source>
</evidence>
<dbReference type="PANTHER" id="PTHR10183:SF405">
    <property type="entry name" value="CALPAIN-5"/>
    <property type="match status" value="1"/>
</dbReference>
<dbReference type="Gene3D" id="2.60.40.150">
    <property type="entry name" value="C2 domain"/>
    <property type="match status" value="1"/>
</dbReference>
<dbReference type="Pfam" id="PF00168">
    <property type="entry name" value="C2"/>
    <property type="match status" value="1"/>
</dbReference>
<organism evidence="8 9">
    <name type="scientific">Gekko japonicus</name>
    <name type="common">Schlegel's Japanese gecko</name>
    <dbReference type="NCBI Taxonomy" id="146911"/>
    <lineage>
        <taxon>Eukaryota</taxon>
        <taxon>Metazoa</taxon>
        <taxon>Chordata</taxon>
        <taxon>Craniata</taxon>
        <taxon>Vertebrata</taxon>
        <taxon>Euteleostomi</taxon>
        <taxon>Lepidosauria</taxon>
        <taxon>Squamata</taxon>
        <taxon>Bifurcata</taxon>
        <taxon>Gekkota</taxon>
        <taxon>Gekkonidae</taxon>
        <taxon>Gekkoninae</taxon>
        <taxon>Gekko</taxon>
    </lineage>
</organism>
<dbReference type="InterPro" id="IPR001300">
    <property type="entry name" value="Peptidase_C2_calpain_cat"/>
</dbReference>
<gene>
    <name evidence="9" type="primary">LOC107113534</name>
</gene>
<proteinExistence type="inferred from homology"/>
<dbReference type="SMART" id="SM00230">
    <property type="entry name" value="CysPc"/>
    <property type="match status" value="1"/>
</dbReference>
<dbReference type="PROSITE" id="PS00139">
    <property type="entry name" value="THIOL_PROTEASE_CYS"/>
    <property type="match status" value="1"/>
</dbReference>
<dbReference type="InterPro" id="IPR022683">
    <property type="entry name" value="Calpain_III"/>
</dbReference>
<dbReference type="Proteomes" id="UP000694871">
    <property type="component" value="Unplaced"/>
</dbReference>
<protein>
    <submittedName>
        <fullName evidence="9">Calpain-5-like</fullName>
    </submittedName>
</protein>
<evidence type="ECO:0000313" key="8">
    <source>
        <dbReference type="Proteomes" id="UP000694871"/>
    </source>
</evidence>
<dbReference type="InterPro" id="IPR038765">
    <property type="entry name" value="Papain-like_cys_pep_sf"/>
</dbReference>
<feature type="active site" evidence="5">
    <location>
        <position position="81"/>
    </location>
</feature>
<dbReference type="InterPro" id="IPR000008">
    <property type="entry name" value="C2_dom"/>
</dbReference>
<keyword evidence="4 5" id="KW-0788">Thiol protease</keyword>
<evidence type="ECO:0000259" key="6">
    <source>
        <dbReference type="PROSITE" id="PS50004"/>
    </source>
</evidence>
<dbReference type="PANTHER" id="PTHR10183">
    <property type="entry name" value="CALPAIN"/>
    <property type="match status" value="1"/>
</dbReference>
<dbReference type="SUPFAM" id="SSF54001">
    <property type="entry name" value="Cysteine proteinases"/>
    <property type="match status" value="1"/>
</dbReference>
<dbReference type="CDD" id="cd00044">
    <property type="entry name" value="CysPc"/>
    <property type="match status" value="1"/>
</dbReference>
<dbReference type="InterPro" id="IPR035892">
    <property type="entry name" value="C2_domain_sf"/>
</dbReference>
<reference evidence="9" key="1">
    <citation type="submission" date="2025-08" db="UniProtKB">
        <authorList>
            <consortium name="RefSeq"/>
        </authorList>
    </citation>
    <scope>IDENTIFICATION</scope>
</reference>
<evidence type="ECO:0000256" key="3">
    <source>
        <dbReference type="ARBA" id="ARBA00022801"/>
    </source>
</evidence>
<feature type="active site" evidence="5">
    <location>
        <position position="284"/>
    </location>
</feature>
<feature type="domain" description="C2" evidence="6">
    <location>
        <begin position="493"/>
        <end position="613"/>
    </location>
</feature>
<evidence type="ECO:0000256" key="5">
    <source>
        <dbReference type="PROSITE-ProRule" id="PRU00239"/>
    </source>
</evidence>
<keyword evidence="2 5" id="KW-0645">Protease</keyword>
<dbReference type="Pfam" id="PF01067">
    <property type="entry name" value="Calpain_III"/>
    <property type="match status" value="1"/>
</dbReference>
<dbReference type="InterPro" id="IPR000169">
    <property type="entry name" value="Pept_cys_AS"/>
</dbReference>
<dbReference type="Gene3D" id="3.90.70.10">
    <property type="entry name" value="Cysteine proteinases"/>
    <property type="match status" value="1"/>
</dbReference>
<dbReference type="GeneID" id="107113534"/>
<dbReference type="PROSITE" id="PS50004">
    <property type="entry name" value="C2"/>
    <property type="match status" value="1"/>
</dbReference>
<keyword evidence="8" id="KW-1185">Reference proteome</keyword>
<dbReference type="RefSeq" id="XP_015270355.1">
    <property type="nucleotide sequence ID" value="XM_015414869.1"/>
</dbReference>
<evidence type="ECO:0000256" key="4">
    <source>
        <dbReference type="ARBA" id="ARBA00022807"/>
    </source>
</evidence>
<dbReference type="InterPro" id="IPR036213">
    <property type="entry name" value="Calpain_III_sf"/>
</dbReference>
<dbReference type="Pfam" id="PF00648">
    <property type="entry name" value="Peptidase_C2"/>
    <property type="match status" value="1"/>
</dbReference>
<evidence type="ECO:0000259" key="7">
    <source>
        <dbReference type="PROSITE" id="PS50203"/>
    </source>
</evidence>
<sequence>MPSKPDPFRGQQYRHLKRACLRQQSLFEDPEFPAARSSLFYHRAPPDGLSWKRPGELCSNPRLFVDGIGPGDLHQGRLGNCWFVAAASCLAGDPALWKKVIPNPPEQDWDPRRPERYGGIFRFRFWRWGRWTEVCVDDQLPCQDGKLLFCRSAEPREFWSALLEKAYAKLNGCYEALEGGNTAEALVDFTGGISEVLALDEGDLGTDPEKQKQLFEQLKKAHSRAALISCSIRTLAGEEPESQLSCGLVRGHAYGITAVQAVRLRRGLLELFKTKKLQLIRLRNPWGQVEWDGPWSDKSPEWQQVSKRERHRMGVTVREDGEFWMSFGDFCAHFTDVVICQRMNTARLSCRRRWAEGLQFGEWDPQKGHAGGCLNHGDSFLQNPQFFFEVPEAQGSLLISLQQRDRRQLRGSHTGRGGRNLPMGFELFRVEQNRSWRLHRLPPRVAGSTYSDSRSVVVRVDLPGGRYALLPSTFAPGQKGAFLLRLYSERPARLREISLNEPPTPPCSCCLGAPQLITVVWVQQALGLAVPRSSKPPDVYVRIAAEGKAVRSRVHKASPAPDFDFKAVFCRRCPQKPIHIEVWARRFPRSTRLGHIKLLANTPTESGTAQLLSLEGPPRACPTGRVLVETFTSADLLSL</sequence>
<feature type="domain" description="Calpain catalytic" evidence="7">
    <location>
        <begin position="26"/>
        <end position="343"/>
    </location>
</feature>